<evidence type="ECO:0000256" key="11">
    <source>
        <dbReference type="ARBA" id="ARBA00023447"/>
    </source>
</evidence>
<dbReference type="NCBIfam" id="NF002581">
    <property type="entry name" value="PRK02234.1-2"/>
    <property type="match status" value="1"/>
</dbReference>
<evidence type="ECO:0000313" key="16">
    <source>
        <dbReference type="Proteomes" id="UP000094463"/>
    </source>
</evidence>
<reference evidence="15 16" key="1">
    <citation type="submission" date="2015-08" db="EMBL/GenBank/DDBJ databases">
        <title>The complete genome sequence of Bacillus beveridgei MLTeJB.</title>
        <authorList>
            <person name="Hanson T.E."/>
            <person name="Mesa C."/>
            <person name="Basesman S.M."/>
            <person name="Oremland R.S."/>
        </authorList>
    </citation>
    <scope>NUCLEOTIDE SEQUENCE [LARGE SCALE GENOMIC DNA]</scope>
    <source>
        <strain evidence="15 16">MLTeJB</strain>
    </source>
</reference>
<accession>A0A1D7QV13</accession>
<comment type="subcellular location">
    <subcellularLocation>
        <location evidence="1 13">Cytoplasm</location>
    </subcellularLocation>
</comment>
<gene>
    <name evidence="13 15" type="primary">recU</name>
    <name evidence="15" type="ORF">BBEV_1482</name>
</gene>
<feature type="binding site" evidence="13">
    <location>
        <position position="90"/>
    </location>
    <ligand>
        <name>Mg(2+)</name>
        <dbReference type="ChEBI" id="CHEBI:18420"/>
    </ligand>
</feature>
<dbReference type="AlphaFoldDB" id="A0A1D7QV13"/>
<dbReference type="PATRIC" id="fig|632773.3.peg.1558"/>
<evidence type="ECO:0000256" key="4">
    <source>
        <dbReference type="ARBA" id="ARBA00022723"/>
    </source>
</evidence>
<dbReference type="HAMAP" id="MF_00130">
    <property type="entry name" value="RecU"/>
    <property type="match status" value="1"/>
</dbReference>
<dbReference type="CDD" id="cd22354">
    <property type="entry name" value="RecU-like"/>
    <property type="match status" value="1"/>
</dbReference>
<organism evidence="15 16">
    <name type="scientific">Salisediminibacterium beveridgei</name>
    <dbReference type="NCBI Taxonomy" id="632773"/>
    <lineage>
        <taxon>Bacteria</taxon>
        <taxon>Bacillati</taxon>
        <taxon>Bacillota</taxon>
        <taxon>Bacilli</taxon>
        <taxon>Bacillales</taxon>
        <taxon>Bacillaceae</taxon>
        <taxon>Salisediminibacterium</taxon>
    </lineage>
</organism>
<dbReference type="InterPro" id="IPR004612">
    <property type="entry name" value="Resolv_RecU"/>
</dbReference>
<keyword evidence="5 13" id="KW-0255">Endonuclease</keyword>
<keyword evidence="4 13" id="KW-0479">Metal-binding</keyword>
<dbReference type="GO" id="GO:0006310">
    <property type="term" value="P:DNA recombination"/>
    <property type="evidence" value="ECO:0007669"/>
    <property type="project" value="UniProtKB-UniRule"/>
</dbReference>
<dbReference type="GO" id="GO:0008821">
    <property type="term" value="F:crossover junction DNA endonuclease activity"/>
    <property type="evidence" value="ECO:0007669"/>
    <property type="project" value="UniProtKB-EC"/>
</dbReference>
<protein>
    <recommendedName>
        <fullName evidence="12 13">Holliday junction resolvase RecU</fullName>
        <ecNumber evidence="13 14">3.1.21.10</ecNumber>
    </recommendedName>
    <alternativeName>
        <fullName evidence="13">Recombination protein U homolog</fullName>
    </alternativeName>
</protein>
<dbReference type="InterPro" id="IPR011856">
    <property type="entry name" value="tRNA_endonuc-like_dom_sf"/>
</dbReference>
<dbReference type="GO" id="GO:0006281">
    <property type="term" value="P:DNA repair"/>
    <property type="evidence" value="ECO:0007669"/>
    <property type="project" value="UniProtKB-UniRule"/>
</dbReference>
<dbReference type="STRING" id="632773.BBEV_1482"/>
<evidence type="ECO:0000256" key="3">
    <source>
        <dbReference type="ARBA" id="ARBA00022722"/>
    </source>
</evidence>
<keyword evidence="16" id="KW-1185">Reference proteome</keyword>
<dbReference type="GO" id="GO:0007059">
    <property type="term" value="P:chromosome segregation"/>
    <property type="evidence" value="ECO:0007669"/>
    <property type="project" value="UniProtKB-UniRule"/>
</dbReference>
<dbReference type="SUPFAM" id="SSF52980">
    <property type="entry name" value="Restriction endonuclease-like"/>
    <property type="match status" value="1"/>
</dbReference>
<dbReference type="NCBIfam" id="TIGR00648">
    <property type="entry name" value="recU"/>
    <property type="match status" value="1"/>
</dbReference>
<dbReference type="KEGG" id="bbev:BBEV_1482"/>
<evidence type="ECO:0000256" key="1">
    <source>
        <dbReference type="ARBA" id="ARBA00004496"/>
    </source>
</evidence>
<keyword evidence="7 13" id="KW-0378">Hydrolase</keyword>
<evidence type="ECO:0000256" key="5">
    <source>
        <dbReference type="ARBA" id="ARBA00022759"/>
    </source>
</evidence>
<evidence type="ECO:0000256" key="14">
    <source>
        <dbReference type="NCBIfam" id="TIGR00648"/>
    </source>
</evidence>
<dbReference type="Gene3D" id="3.40.1350.10">
    <property type="match status" value="1"/>
</dbReference>
<dbReference type="RefSeq" id="WP_069364885.1">
    <property type="nucleotide sequence ID" value="NZ_CP012502.1"/>
</dbReference>
<dbReference type="GO" id="GO:0003676">
    <property type="term" value="F:nucleic acid binding"/>
    <property type="evidence" value="ECO:0007669"/>
    <property type="project" value="InterPro"/>
</dbReference>
<comment type="cofactor">
    <cofactor evidence="13">
        <name>Mg(2+)</name>
        <dbReference type="ChEBI" id="CHEBI:18420"/>
    </cofactor>
    <text evidence="13">Binds 1 Mg(2+) ion per subunit.</text>
</comment>
<keyword evidence="6 13" id="KW-0227">DNA damage</keyword>
<proteinExistence type="inferred from homology"/>
<sequence length="211" mass="24342">MAIRYPNGKKFSEKRIPQRGKSVINKDNRFSNRGMSLEEEINESNQYYLANGIANIHKKPTPVQIVNVHYPSRSAAVITEAYFQKASTTDYNGIFKGHYIDFEAKETRNKKSFPLKNFHSHQIDHMKDVLSHGGICFAILRFAITDELYLLDASVIIRYVSDAEDRKSIPKDVIDSFGYSIPQGYMPRIDYLKAVSNLIEVQRETRKEDEE</sequence>
<keyword evidence="10 13" id="KW-0234">DNA repair</keyword>
<evidence type="ECO:0000256" key="10">
    <source>
        <dbReference type="ARBA" id="ARBA00023204"/>
    </source>
</evidence>
<dbReference type="OrthoDB" id="9783592at2"/>
<dbReference type="PIRSF" id="PIRSF037785">
    <property type="entry name" value="RecU"/>
    <property type="match status" value="1"/>
</dbReference>
<name>A0A1D7QV13_9BACI</name>
<evidence type="ECO:0000256" key="9">
    <source>
        <dbReference type="ARBA" id="ARBA00023172"/>
    </source>
</evidence>
<evidence type="ECO:0000256" key="12">
    <source>
        <dbReference type="ARBA" id="ARBA00029523"/>
    </source>
</evidence>
<comment type="function">
    <text evidence="13">Endonuclease that resolves Holliday junction intermediates in genetic recombination. Cleaves mobile four-strand junctions by introducing symmetrical nicks in paired strands. Promotes annealing of linear ssDNA with homologous dsDNA. Required for DNA repair, homologous recombination and chromosome segregation.</text>
</comment>
<dbReference type="NCBIfam" id="NF002584">
    <property type="entry name" value="PRK02234.1-5"/>
    <property type="match status" value="1"/>
</dbReference>
<comment type="similarity">
    <text evidence="11 13">Belongs to the RecU family.</text>
</comment>
<dbReference type="EC" id="3.1.21.10" evidence="13 14"/>
<dbReference type="GO" id="GO:0005737">
    <property type="term" value="C:cytoplasm"/>
    <property type="evidence" value="ECO:0007669"/>
    <property type="project" value="UniProtKB-SubCell"/>
</dbReference>
<feature type="site" description="Transition state stabilizer" evidence="13">
    <location>
        <position position="105"/>
    </location>
</feature>
<feature type="binding site" evidence="13">
    <location>
        <position position="88"/>
    </location>
    <ligand>
        <name>Mg(2+)</name>
        <dbReference type="ChEBI" id="CHEBI:18420"/>
    </ligand>
</feature>
<dbReference type="InterPro" id="IPR011335">
    <property type="entry name" value="Restrct_endonuc-II-like"/>
</dbReference>
<evidence type="ECO:0000256" key="7">
    <source>
        <dbReference type="ARBA" id="ARBA00022801"/>
    </source>
</evidence>
<evidence type="ECO:0000256" key="6">
    <source>
        <dbReference type="ARBA" id="ARBA00022763"/>
    </source>
</evidence>
<evidence type="ECO:0000313" key="15">
    <source>
        <dbReference type="EMBL" id="AOM82845.1"/>
    </source>
</evidence>
<dbReference type="GO" id="GO:0000287">
    <property type="term" value="F:magnesium ion binding"/>
    <property type="evidence" value="ECO:0007669"/>
    <property type="project" value="UniProtKB-UniRule"/>
</dbReference>
<feature type="binding site" evidence="13">
    <location>
        <position position="122"/>
    </location>
    <ligand>
        <name>Mg(2+)</name>
        <dbReference type="ChEBI" id="CHEBI:18420"/>
    </ligand>
</feature>
<dbReference type="Pfam" id="PF03838">
    <property type="entry name" value="RecU"/>
    <property type="match status" value="1"/>
</dbReference>
<keyword evidence="8 13" id="KW-0460">Magnesium</keyword>
<keyword evidence="3 13" id="KW-0540">Nuclease</keyword>
<comment type="catalytic activity">
    <reaction evidence="13">
        <text>Endonucleolytic cleavage at a junction such as a reciprocal single-stranded crossover between two homologous DNA duplexes (Holliday junction).</text>
        <dbReference type="EC" id="3.1.21.10"/>
    </reaction>
</comment>
<evidence type="ECO:0000256" key="13">
    <source>
        <dbReference type="HAMAP-Rule" id="MF_00130"/>
    </source>
</evidence>
<dbReference type="Proteomes" id="UP000094463">
    <property type="component" value="Chromosome"/>
</dbReference>
<dbReference type="EMBL" id="CP012502">
    <property type="protein sequence ID" value="AOM82845.1"/>
    <property type="molecule type" value="Genomic_DNA"/>
</dbReference>
<evidence type="ECO:0000256" key="2">
    <source>
        <dbReference type="ARBA" id="ARBA00022490"/>
    </source>
</evidence>
<keyword evidence="9 13" id="KW-0233">DNA recombination</keyword>
<keyword evidence="2 13" id="KW-0963">Cytoplasm</keyword>
<feature type="binding site" evidence="13">
    <location>
        <position position="103"/>
    </location>
    <ligand>
        <name>Mg(2+)</name>
        <dbReference type="ChEBI" id="CHEBI:18420"/>
    </ligand>
</feature>
<evidence type="ECO:0000256" key="8">
    <source>
        <dbReference type="ARBA" id="ARBA00022842"/>
    </source>
</evidence>